<keyword evidence="2 4" id="KW-1133">Transmembrane helix</keyword>
<feature type="transmembrane region" description="Helical" evidence="4">
    <location>
        <begin position="368"/>
        <end position="386"/>
    </location>
</feature>
<dbReference type="SUPFAM" id="SSF103473">
    <property type="entry name" value="MFS general substrate transporter"/>
    <property type="match status" value="1"/>
</dbReference>
<feature type="transmembrane region" description="Helical" evidence="4">
    <location>
        <begin position="304"/>
        <end position="328"/>
    </location>
</feature>
<feature type="domain" description="Major facilitator superfamily (MFS) profile" evidence="5">
    <location>
        <begin position="15"/>
        <end position="391"/>
    </location>
</feature>
<evidence type="ECO:0000256" key="3">
    <source>
        <dbReference type="ARBA" id="ARBA00023136"/>
    </source>
</evidence>
<comment type="caution">
    <text evidence="6">The sequence shown here is derived from an EMBL/GenBank/DDBJ whole genome shotgun (WGS) entry which is preliminary data.</text>
</comment>
<evidence type="ECO:0000259" key="5">
    <source>
        <dbReference type="PROSITE" id="PS50850"/>
    </source>
</evidence>
<dbReference type="Proteomes" id="UP000194946">
    <property type="component" value="Unassembled WGS sequence"/>
</dbReference>
<feature type="transmembrane region" description="Helical" evidence="4">
    <location>
        <begin position="51"/>
        <end position="68"/>
    </location>
</feature>
<dbReference type="EMBL" id="JOPB01000011">
    <property type="protein sequence ID" value="OUI77915.1"/>
    <property type="molecule type" value="Genomic_DNA"/>
</dbReference>
<dbReference type="PANTHER" id="PTHR11360">
    <property type="entry name" value="MONOCARBOXYLATE TRANSPORTER"/>
    <property type="match status" value="1"/>
</dbReference>
<name>A0A251ZTD2_9PROT</name>
<dbReference type="Pfam" id="PF07690">
    <property type="entry name" value="MFS_1"/>
    <property type="match status" value="1"/>
</dbReference>
<dbReference type="CDD" id="cd17353">
    <property type="entry name" value="MFS_OFA_like"/>
    <property type="match status" value="1"/>
</dbReference>
<keyword evidence="3 4" id="KW-0472">Membrane</keyword>
<evidence type="ECO:0000256" key="1">
    <source>
        <dbReference type="ARBA" id="ARBA00022692"/>
    </source>
</evidence>
<protein>
    <submittedName>
        <fullName evidence="6">Membrane protein</fullName>
    </submittedName>
</protein>
<feature type="transmembrane region" description="Helical" evidence="4">
    <location>
        <begin position="174"/>
        <end position="194"/>
    </location>
</feature>
<evidence type="ECO:0000256" key="4">
    <source>
        <dbReference type="SAM" id="Phobius"/>
    </source>
</evidence>
<dbReference type="InterPro" id="IPR050327">
    <property type="entry name" value="Proton-linked_MCT"/>
</dbReference>
<evidence type="ECO:0000313" key="7">
    <source>
        <dbReference type="Proteomes" id="UP000194946"/>
    </source>
</evidence>
<keyword evidence="1 4" id="KW-0812">Transmembrane</keyword>
<feature type="transmembrane region" description="Helical" evidence="4">
    <location>
        <begin position="140"/>
        <end position="162"/>
    </location>
</feature>
<evidence type="ECO:0000313" key="6">
    <source>
        <dbReference type="EMBL" id="OUI77915.1"/>
    </source>
</evidence>
<dbReference type="PANTHER" id="PTHR11360:SF317">
    <property type="entry name" value="MAJOR FACILITATOR SUPERFAMILY (MFS) PROFILE DOMAIN-CONTAINING PROTEIN-RELATED"/>
    <property type="match status" value="1"/>
</dbReference>
<sequence>MSSTAASVTQLSSSKKAFTLIGTIIAQFALGSVYTWSLFNAAIAQELHVDAYRVALTFGLCCFMLALTSSQAGYIEKTIGLRYTTIISAFLMFIGLYIAAHATNLIGIYIGAGILIGIAEGSVYLMSLTNCVKIFPQKKGLISSLAVGAYGLGGVAFKYINYDLLVAYGLQKAFLYWGIIVFVLLILSAFMMFNAPQEQNRSNYTLGEVLSHKSYWGFAVIFLMTCMTGLYVIGAAKDIGESMAGLDASTAANAVAILTFFNLCGRLVMGSASDKIGTLKSVRICQIILCFGVALICYPELNMVLFFIAIACVAFGFGGSITVYPPLIGDFFGIKNVTKNYGFIYLGFGIGSVCGNVISFVLNGFQKTLPVLVLSMILALVIVMLTKNKLHQE</sequence>
<accession>A0A251ZTD2</accession>
<dbReference type="InterPro" id="IPR036259">
    <property type="entry name" value="MFS_trans_sf"/>
</dbReference>
<feature type="transmembrane region" description="Helical" evidence="4">
    <location>
        <begin position="281"/>
        <end position="298"/>
    </location>
</feature>
<dbReference type="Gene3D" id="1.20.1250.20">
    <property type="entry name" value="MFS general substrate transporter like domains"/>
    <property type="match status" value="2"/>
</dbReference>
<feature type="transmembrane region" description="Helical" evidence="4">
    <location>
        <begin position="248"/>
        <end position="269"/>
    </location>
</feature>
<dbReference type="GO" id="GO:0022857">
    <property type="term" value="F:transmembrane transporter activity"/>
    <property type="evidence" value="ECO:0007669"/>
    <property type="project" value="InterPro"/>
</dbReference>
<feature type="transmembrane region" description="Helical" evidence="4">
    <location>
        <begin position="215"/>
        <end position="236"/>
    </location>
</feature>
<dbReference type="PROSITE" id="PS50850">
    <property type="entry name" value="MFS"/>
    <property type="match status" value="1"/>
</dbReference>
<proteinExistence type="predicted"/>
<feature type="transmembrane region" description="Helical" evidence="4">
    <location>
        <begin position="80"/>
        <end position="100"/>
    </location>
</feature>
<feature type="transmembrane region" description="Helical" evidence="4">
    <location>
        <begin position="106"/>
        <end position="128"/>
    </location>
</feature>
<dbReference type="AlphaFoldDB" id="A0A251ZTD2"/>
<dbReference type="InterPro" id="IPR011701">
    <property type="entry name" value="MFS"/>
</dbReference>
<keyword evidence="7" id="KW-1185">Reference proteome</keyword>
<reference evidence="7" key="1">
    <citation type="submission" date="2014-06" db="EMBL/GenBank/DDBJ databases">
        <authorList>
            <person name="Winans N.J."/>
            <person name="Newell P.D."/>
            <person name="Douglas A.E."/>
        </authorList>
    </citation>
    <scope>NUCLEOTIDE SEQUENCE [LARGE SCALE GENOMIC DNA]</scope>
    <source>
        <strain evidence="7">DmL_052</strain>
    </source>
</reference>
<gene>
    <name evidence="6" type="ORF">HK18_00755</name>
</gene>
<feature type="transmembrane region" description="Helical" evidence="4">
    <location>
        <begin position="340"/>
        <end position="362"/>
    </location>
</feature>
<evidence type="ECO:0000256" key="2">
    <source>
        <dbReference type="ARBA" id="ARBA00022989"/>
    </source>
</evidence>
<feature type="transmembrane region" description="Helical" evidence="4">
    <location>
        <begin position="17"/>
        <end position="39"/>
    </location>
</feature>
<organism evidence="6 7">
    <name type="scientific">Commensalibacter intestini</name>
    <dbReference type="NCBI Taxonomy" id="479936"/>
    <lineage>
        <taxon>Bacteria</taxon>
        <taxon>Pseudomonadati</taxon>
        <taxon>Pseudomonadota</taxon>
        <taxon>Alphaproteobacteria</taxon>
        <taxon>Acetobacterales</taxon>
        <taxon>Acetobacteraceae</taxon>
    </lineage>
</organism>
<dbReference type="InterPro" id="IPR020846">
    <property type="entry name" value="MFS_dom"/>
</dbReference>